<dbReference type="Proteomes" id="UP000606653">
    <property type="component" value="Unassembled WGS sequence"/>
</dbReference>
<name>A0ABQ2KRL5_9BACL</name>
<proteinExistence type="predicted"/>
<protein>
    <submittedName>
        <fullName evidence="1">Uncharacterized protein</fullName>
    </submittedName>
</protein>
<dbReference type="EMBL" id="BMLN01000001">
    <property type="protein sequence ID" value="GGN91196.1"/>
    <property type="molecule type" value="Genomic_DNA"/>
</dbReference>
<comment type="caution">
    <text evidence="1">The sequence shown here is derived from an EMBL/GenBank/DDBJ whole genome shotgun (WGS) entry which is preliminary data.</text>
</comment>
<accession>A0ABQ2KRL5</accession>
<reference evidence="2" key="1">
    <citation type="journal article" date="2019" name="Int. J. Syst. Evol. Microbiol.">
        <title>The Global Catalogue of Microorganisms (GCM) 10K type strain sequencing project: providing services to taxonomists for standard genome sequencing and annotation.</title>
        <authorList>
            <consortium name="The Broad Institute Genomics Platform"/>
            <consortium name="The Broad Institute Genome Sequencing Center for Infectious Disease"/>
            <person name="Wu L."/>
            <person name="Ma J."/>
        </authorList>
    </citation>
    <scope>NUCLEOTIDE SEQUENCE [LARGE SCALE GENOMIC DNA]</scope>
    <source>
        <strain evidence="2">CGMCC 1.6964</strain>
    </source>
</reference>
<organism evidence="1 2">
    <name type="scientific">Saccharibacillus kuerlensis</name>
    <dbReference type="NCBI Taxonomy" id="459527"/>
    <lineage>
        <taxon>Bacteria</taxon>
        <taxon>Bacillati</taxon>
        <taxon>Bacillota</taxon>
        <taxon>Bacilli</taxon>
        <taxon>Bacillales</taxon>
        <taxon>Paenibacillaceae</taxon>
        <taxon>Saccharibacillus</taxon>
    </lineage>
</organism>
<sequence length="57" mass="6733">MSEKFLAHALAVTRRLVYSNVKKRFIAFIIKGTGGGRQLLYEKNYHNNKRKYENLFV</sequence>
<evidence type="ECO:0000313" key="2">
    <source>
        <dbReference type="Proteomes" id="UP000606653"/>
    </source>
</evidence>
<gene>
    <name evidence="1" type="ORF">GCM10010969_02570</name>
</gene>
<evidence type="ECO:0000313" key="1">
    <source>
        <dbReference type="EMBL" id="GGN91196.1"/>
    </source>
</evidence>
<keyword evidence="2" id="KW-1185">Reference proteome</keyword>